<proteinExistence type="predicted"/>
<dbReference type="RefSeq" id="WP_002564859.1">
    <property type="nucleotide sequence ID" value="NZ_DS480702.1"/>
</dbReference>
<dbReference type="eggNOG" id="COG1638">
    <property type="taxonomic scope" value="Bacteria"/>
</dbReference>
<comment type="caution">
    <text evidence="4">The sequence shown here is derived from an EMBL/GenBank/DDBJ whole genome shotgun (WGS) entry which is preliminary data.</text>
</comment>
<dbReference type="EMBL" id="ABCC02000047">
    <property type="protein sequence ID" value="EDP13577.1"/>
    <property type="molecule type" value="Genomic_DNA"/>
</dbReference>
<evidence type="ECO:0000256" key="2">
    <source>
        <dbReference type="SAM" id="MobiDB-lite"/>
    </source>
</evidence>
<gene>
    <name evidence="4" type="ORF">CLOBOL_06142</name>
</gene>
<dbReference type="NCBIfam" id="TIGR00787">
    <property type="entry name" value="dctP"/>
    <property type="match status" value="1"/>
</dbReference>
<dbReference type="HOGENOM" id="CLU_036176_1_3_9"/>
<organism evidence="4 5">
    <name type="scientific">Enterocloster bolteae (strain ATCC BAA-613 / DSM 15670 / CCUG 46953 / JCM 12243 / WAL 16351)</name>
    <name type="common">Clostridium bolteae</name>
    <dbReference type="NCBI Taxonomy" id="411902"/>
    <lineage>
        <taxon>Bacteria</taxon>
        <taxon>Bacillati</taxon>
        <taxon>Bacillota</taxon>
        <taxon>Clostridia</taxon>
        <taxon>Lachnospirales</taxon>
        <taxon>Lachnospiraceae</taxon>
        <taxon>Enterocloster</taxon>
    </lineage>
</organism>
<dbReference type="AlphaFoldDB" id="A8S1R6"/>
<dbReference type="InterPro" id="IPR004682">
    <property type="entry name" value="TRAP_DctP"/>
</dbReference>
<dbReference type="PANTHER" id="PTHR33376">
    <property type="match status" value="1"/>
</dbReference>
<keyword evidence="1 3" id="KW-0732">Signal</keyword>
<feature type="signal peptide" evidence="3">
    <location>
        <begin position="1"/>
        <end position="24"/>
    </location>
</feature>
<feature type="chain" id="PRO_5039448260" description="TRAP transporter substrate-binding protein" evidence="3">
    <location>
        <begin position="25"/>
        <end position="362"/>
    </location>
</feature>
<dbReference type="PIRSF" id="PIRSF006470">
    <property type="entry name" value="DctB"/>
    <property type="match status" value="1"/>
</dbReference>
<dbReference type="GO" id="GO:0030288">
    <property type="term" value="C:outer membrane-bounded periplasmic space"/>
    <property type="evidence" value="ECO:0007669"/>
    <property type="project" value="InterPro"/>
</dbReference>
<reference evidence="4 5" key="1">
    <citation type="submission" date="2007-08" db="EMBL/GenBank/DDBJ databases">
        <authorList>
            <person name="Fulton L."/>
            <person name="Clifton S."/>
            <person name="Fulton B."/>
            <person name="Xu J."/>
            <person name="Minx P."/>
            <person name="Pepin K.H."/>
            <person name="Johnson M."/>
            <person name="Thiruvilangam P."/>
            <person name="Bhonagiri V."/>
            <person name="Nash W.E."/>
            <person name="Mardis E.R."/>
            <person name="Wilson R.K."/>
        </authorList>
    </citation>
    <scope>NUCLEOTIDE SEQUENCE [LARGE SCALE GENOMIC DNA]</scope>
    <source>
        <strain evidence="5">ATCC BAA-613 / DSM 15670 / CCUG 46953 / JCM 12243 / WAL 16351</strain>
    </source>
</reference>
<evidence type="ECO:0000313" key="4">
    <source>
        <dbReference type="EMBL" id="EDP13577.1"/>
    </source>
</evidence>
<evidence type="ECO:0008006" key="6">
    <source>
        <dbReference type="Google" id="ProtNLM"/>
    </source>
</evidence>
<dbReference type="Proteomes" id="UP000005396">
    <property type="component" value="Unassembled WGS sequence"/>
</dbReference>
<dbReference type="NCBIfam" id="NF037995">
    <property type="entry name" value="TRAP_S1"/>
    <property type="match status" value="1"/>
</dbReference>
<protein>
    <recommendedName>
        <fullName evidence="6">TRAP transporter substrate-binding protein</fullName>
    </recommendedName>
</protein>
<dbReference type="GO" id="GO:0030246">
    <property type="term" value="F:carbohydrate binding"/>
    <property type="evidence" value="ECO:0007669"/>
    <property type="project" value="TreeGrafter"/>
</dbReference>
<evidence type="ECO:0000256" key="1">
    <source>
        <dbReference type="ARBA" id="ARBA00022729"/>
    </source>
</evidence>
<feature type="compositionally biased region" description="Low complexity" evidence="2">
    <location>
        <begin position="33"/>
        <end position="49"/>
    </location>
</feature>
<dbReference type="Pfam" id="PF03480">
    <property type="entry name" value="DctP"/>
    <property type="match status" value="1"/>
</dbReference>
<dbReference type="CDD" id="cd13603">
    <property type="entry name" value="PBP2_TRAP_Siap_TeaA_like"/>
    <property type="match status" value="1"/>
</dbReference>
<dbReference type="InterPro" id="IPR038404">
    <property type="entry name" value="TRAP_DctP_sf"/>
</dbReference>
<dbReference type="InterPro" id="IPR018389">
    <property type="entry name" value="DctP_fam"/>
</dbReference>
<dbReference type="Gene3D" id="3.40.190.170">
    <property type="entry name" value="Bacterial extracellular solute-binding protein, family 7"/>
    <property type="match status" value="1"/>
</dbReference>
<dbReference type="PANTHER" id="PTHR33376:SF2">
    <property type="entry name" value="DICARBOXYLATE-BINDING PERIPLASMIC PROTEIN"/>
    <property type="match status" value="1"/>
</dbReference>
<feature type="region of interest" description="Disordered" evidence="2">
    <location>
        <begin position="33"/>
        <end position="60"/>
    </location>
</feature>
<reference evidence="4 5" key="2">
    <citation type="submission" date="2007-09" db="EMBL/GenBank/DDBJ databases">
        <title>Draft genome sequence of Clostridium bolteae (ATCC BAA-613).</title>
        <authorList>
            <person name="Sudarsanam P."/>
            <person name="Ley R."/>
            <person name="Guruge J."/>
            <person name="Turnbaugh P.J."/>
            <person name="Mahowald M."/>
            <person name="Liep D."/>
            <person name="Gordon J."/>
        </authorList>
    </citation>
    <scope>NUCLEOTIDE SEQUENCE [LARGE SCALE GENOMIC DNA]</scope>
    <source>
        <strain evidence="5">ATCC BAA-613 / DSM 15670 / CCUG 46953 / JCM 12243 / WAL 16351</strain>
    </source>
</reference>
<dbReference type="PaxDb" id="411902-CLOBOL_06142"/>
<dbReference type="GO" id="GO:0055085">
    <property type="term" value="P:transmembrane transport"/>
    <property type="evidence" value="ECO:0007669"/>
    <property type="project" value="InterPro"/>
</dbReference>
<evidence type="ECO:0000256" key="3">
    <source>
        <dbReference type="SAM" id="SignalP"/>
    </source>
</evidence>
<accession>A8S1R6</accession>
<evidence type="ECO:0000313" key="5">
    <source>
        <dbReference type="Proteomes" id="UP000005396"/>
    </source>
</evidence>
<name>A8S1R6_ENTBW</name>
<sequence length="362" mass="39081">MKKGKHLVSLILAAAMAAGLTACGGQTAPQTTAAASEGTKQAEAAAPAESQEKEEASAGKAEVTLSLNHVGATTHPYQYGSERFAELVSEKTGGRIAVEVYPASQIASGAKAIEFVQMGTLDIALESTMAAENFIPEIGVLNLPFLFENADQAFSVLDGDVGNELRAAAEAKGFKILCWMYNGFRDISNSVKPITAPEDLKGLKIRVPESQVFLKTFETLGGVPTPMAISEVFTAMQLKTVDGQENPSAIFVNNKYNEVNDYYSVTHHIFTAEPLIMSLDKFNSFSEEDQTTLLEAAQEAAEYQRQLAIDSADQELQQIKDAGVNVNVVEDMSDFKAAVQPVYETFKDQYGALIEKIQEATK</sequence>
<dbReference type="PROSITE" id="PS51257">
    <property type="entry name" value="PROKAR_LIPOPROTEIN"/>
    <property type="match status" value="1"/>
</dbReference>